<sequence>MSRSKVRDLCKYSINRWFRSCGYLPSPRRGKTLDISTISHPVILERMKAFERRIDTLKTEHRIALKVYLCVDQYELSCRKKLFLISPYSVIPFRPQDCMLDVRSRHEGPTSAFHVWLIFSWFRADSRQSVARITSCGYNRDGRLPVDRIQARVLQPLFDRFILGNAVSIDSQVPISEKDG</sequence>
<dbReference type="Proteomes" id="UP000803844">
    <property type="component" value="Unassembled WGS sequence"/>
</dbReference>
<evidence type="ECO:0000313" key="2">
    <source>
        <dbReference type="Proteomes" id="UP000803844"/>
    </source>
</evidence>
<accession>A0A9P5CLG7</accession>
<reference evidence="1" key="1">
    <citation type="journal article" date="2020" name="Phytopathology">
        <title>Genome sequence of the chestnut blight fungus Cryphonectria parasitica EP155: A fundamental resource for an archetypical invasive plant pathogen.</title>
        <authorList>
            <person name="Crouch J.A."/>
            <person name="Dawe A."/>
            <person name="Aerts A."/>
            <person name="Barry K."/>
            <person name="Churchill A.C.L."/>
            <person name="Grimwood J."/>
            <person name="Hillman B."/>
            <person name="Milgroom M.G."/>
            <person name="Pangilinan J."/>
            <person name="Smith M."/>
            <person name="Salamov A."/>
            <person name="Schmutz J."/>
            <person name="Yadav J."/>
            <person name="Grigoriev I.V."/>
            <person name="Nuss D."/>
        </authorList>
    </citation>
    <scope>NUCLEOTIDE SEQUENCE</scope>
    <source>
        <strain evidence="1">EP155</strain>
    </source>
</reference>
<gene>
    <name evidence="1" type="ORF">M406DRAFT_104323</name>
</gene>
<comment type="caution">
    <text evidence="1">The sequence shown here is derived from an EMBL/GenBank/DDBJ whole genome shotgun (WGS) entry which is preliminary data.</text>
</comment>
<dbReference type="EMBL" id="MU032351">
    <property type="protein sequence ID" value="KAF3761810.1"/>
    <property type="molecule type" value="Genomic_DNA"/>
</dbReference>
<keyword evidence="2" id="KW-1185">Reference proteome</keyword>
<proteinExistence type="predicted"/>
<name>A0A9P5CLG7_CRYP1</name>
<dbReference type="RefSeq" id="XP_040772789.1">
    <property type="nucleotide sequence ID" value="XM_040915095.1"/>
</dbReference>
<dbReference type="AlphaFoldDB" id="A0A9P5CLG7"/>
<organism evidence="1 2">
    <name type="scientific">Cryphonectria parasitica (strain ATCC 38755 / EP155)</name>
    <dbReference type="NCBI Taxonomy" id="660469"/>
    <lineage>
        <taxon>Eukaryota</taxon>
        <taxon>Fungi</taxon>
        <taxon>Dikarya</taxon>
        <taxon>Ascomycota</taxon>
        <taxon>Pezizomycotina</taxon>
        <taxon>Sordariomycetes</taxon>
        <taxon>Sordariomycetidae</taxon>
        <taxon>Diaporthales</taxon>
        <taxon>Cryphonectriaceae</taxon>
        <taxon>Cryphonectria-Endothia species complex</taxon>
        <taxon>Cryphonectria</taxon>
    </lineage>
</organism>
<evidence type="ECO:0000313" key="1">
    <source>
        <dbReference type="EMBL" id="KAF3761810.1"/>
    </source>
</evidence>
<protein>
    <submittedName>
        <fullName evidence="1">Uncharacterized protein</fullName>
    </submittedName>
</protein>
<dbReference type="GeneID" id="63832224"/>